<organism evidence="5">
    <name type="scientific">Acerihabitans sp. KWT182</name>
    <dbReference type="NCBI Taxonomy" id="3157919"/>
    <lineage>
        <taxon>Bacteria</taxon>
        <taxon>Pseudomonadati</taxon>
        <taxon>Pseudomonadota</taxon>
        <taxon>Gammaproteobacteria</taxon>
        <taxon>Enterobacterales</taxon>
        <taxon>Pectobacteriaceae</taxon>
        <taxon>Acerihabitans</taxon>
    </lineage>
</organism>
<dbReference type="PRINTS" id="PR00990">
    <property type="entry name" value="RIBOKINASE"/>
</dbReference>
<sequence>MTALAKALFIGDISLDTTLLMESMPQPDEKLLVNITNEMPGGVVTNAALACRLAGAEVGLAVATGDDLFADGLLNPLRAAGIDVTGGRKPGRTCRAIVLLDALGEKRLLLEPGVSMYPDDALLNTLNWRGVGWLHTAVYGDAAHGVIGHCRTAGIPWSIDLEPATFMNGLAPLHSVLEGAETVFCNQRALAQIGRNPIAQLLALGVKSVICTLGPQGARYVRGDARHHARFAGTPAVVDTTGAGDCLAGWFIARRLAGDDIPRALQEAVDAATFSCGGMGAQSSYPTRKQLIESEHAPARNAAGNTER</sequence>
<keyword evidence="2 5" id="KW-0418">Kinase</keyword>
<gene>
    <name evidence="5" type="ORF">ABK905_15705</name>
</gene>
<reference evidence="5" key="1">
    <citation type="submission" date="2024-06" db="EMBL/GenBank/DDBJ databases">
        <authorList>
            <person name="Coelho C."/>
            <person name="Bento M."/>
            <person name="Garcia E."/>
            <person name="Camelo A."/>
            <person name="Brandao I."/>
            <person name="Espirito Santo C."/>
            <person name="Trovao J."/>
            <person name="Verissimo A."/>
            <person name="Costa J."/>
            <person name="Tiago I."/>
        </authorList>
    </citation>
    <scope>NUCLEOTIDE SEQUENCE</scope>
    <source>
        <strain evidence="5">KWT182</strain>
    </source>
</reference>
<evidence type="ECO:0000256" key="2">
    <source>
        <dbReference type="ARBA" id="ARBA00022777"/>
    </source>
</evidence>
<dbReference type="InterPro" id="IPR029056">
    <property type="entry name" value="Ribokinase-like"/>
</dbReference>
<dbReference type="GO" id="GO:0016301">
    <property type="term" value="F:kinase activity"/>
    <property type="evidence" value="ECO:0007669"/>
    <property type="project" value="UniProtKB-KW"/>
</dbReference>
<accession>A0AAU7Q5H0</accession>
<dbReference type="InterPro" id="IPR011611">
    <property type="entry name" value="PfkB_dom"/>
</dbReference>
<proteinExistence type="predicted"/>
<feature type="domain" description="Carbohydrate kinase PfkB" evidence="4">
    <location>
        <begin position="6"/>
        <end position="288"/>
    </location>
</feature>
<protein>
    <submittedName>
        <fullName evidence="5">Carbohydrate kinase family protein</fullName>
    </submittedName>
</protein>
<feature type="region of interest" description="Disordered" evidence="3">
    <location>
        <begin position="284"/>
        <end position="308"/>
    </location>
</feature>
<evidence type="ECO:0000313" key="5">
    <source>
        <dbReference type="EMBL" id="XBS68233.1"/>
    </source>
</evidence>
<dbReference type="Pfam" id="PF00294">
    <property type="entry name" value="PfkB"/>
    <property type="match status" value="1"/>
</dbReference>
<dbReference type="InterPro" id="IPR002139">
    <property type="entry name" value="Ribo/fructo_kinase"/>
</dbReference>
<evidence type="ECO:0000256" key="1">
    <source>
        <dbReference type="ARBA" id="ARBA00022679"/>
    </source>
</evidence>
<name>A0AAU7Q5H0_9GAMM</name>
<keyword evidence="1" id="KW-0808">Transferase</keyword>
<evidence type="ECO:0000256" key="3">
    <source>
        <dbReference type="SAM" id="MobiDB-lite"/>
    </source>
</evidence>
<dbReference type="Gene3D" id="3.40.1190.20">
    <property type="match status" value="1"/>
</dbReference>
<dbReference type="AlphaFoldDB" id="A0AAU7Q5H0"/>
<dbReference type="GO" id="GO:0006796">
    <property type="term" value="P:phosphate-containing compound metabolic process"/>
    <property type="evidence" value="ECO:0007669"/>
    <property type="project" value="UniProtKB-ARBA"/>
</dbReference>
<dbReference type="SUPFAM" id="SSF53613">
    <property type="entry name" value="Ribokinase-like"/>
    <property type="match status" value="1"/>
</dbReference>
<dbReference type="PANTHER" id="PTHR10584">
    <property type="entry name" value="SUGAR KINASE"/>
    <property type="match status" value="1"/>
</dbReference>
<dbReference type="PANTHER" id="PTHR10584:SF166">
    <property type="entry name" value="RIBOKINASE"/>
    <property type="match status" value="1"/>
</dbReference>
<dbReference type="EMBL" id="CP157947">
    <property type="protein sequence ID" value="XBS68233.1"/>
    <property type="molecule type" value="Genomic_DNA"/>
</dbReference>
<evidence type="ECO:0000259" key="4">
    <source>
        <dbReference type="Pfam" id="PF00294"/>
    </source>
</evidence>